<sequence length="136" mass="15245">MTVMGPGCQEQAEIRAEDAGSCQQSCQRYLFPSIQTSVSLGLWMDLVCSVQEKIMSWLLQHELLSLLPRRKVMTLEEGFGGGGRLTLDIAQSCSVMRCCNCSTRSFPKAVADSFPKTKQLSFLYLWLRSHYVTCPP</sequence>
<name>A0ABN8ZDJ0_RANTA</name>
<proteinExistence type="predicted"/>
<gene>
    <name evidence="1" type="ORF">MRATA1EN1_LOCUS20028</name>
</gene>
<evidence type="ECO:0000313" key="2">
    <source>
        <dbReference type="Proteomes" id="UP001176941"/>
    </source>
</evidence>
<dbReference type="EMBL" id="OX459966">
    <property type="protein sequence ID" value="CAI9171066.1"/>
    <property type="molecule type" value="Genomic_DNA"/>
</dbReference>
<accession>A0ABN8ZDJ0</accession>
<dbReference type="Proteomes" id="UP001176941">
    <property type="component" value="Chromosome 30"/>
</dbReference>
<reference evidence="1" key="1">
    <citation type="submission" date="2023-04" db="EMBL/GenBank/DDBJ databases">
        <authorList>
            <consortium name="ELIXIR-Norway"/>
        </authorList>
    </citation>
    <scope>NUCLEOTIDE SEQUENCE [LARGE SCALE GENOMIC DNA]</scope>
</reference>
<evidence type="ECO:0000313" key="1">
    <source>
        <dbReference type="EMBL" id="CAI9171066.1"/>
    </source>
</evidence>
<organism evidence="1 2">
    <name type="scientific">Rangifer tarandus platyrhynchus</name>
    <name type="common">Svalbard reindeer</name>
    <dbReference type="NCBI Taxonomy" id="3082113"/>
    <lineage>
        <taxon>Eukaryota</taxon>
        <taxon>Metazoa</taxon>
        <taxon>Chordata</taxon>
        <taxon>Craniata</taxon>
        <taxon>Vertebrata</taxon>
        <taxon>Euteleostomi</taxon>
        <taxon>Mammalia</taxon>
        <taxon>Eutheria</taxon>
        <taxon>Laurasiatheria</taxon>
        <taxon>Artiodactyla</taxon>
        <taxon>Ruminantia</taxon>
        <taxon>Pecora</taxon>
        <taxon>Cervidae</taxon>
        <taxon>Odocoileinae</taxon>
        <taxon>Rangifer</taxon>
    </lineage>
</organism>
<protein>
    <submittedName>
        <fullName evidence="1">Uncharacterized protein</fullName>
    </submittedName>
</protein>
<keyword evidence="2" id="KW-1185">Reference proteome</keyword>